<dbReference type="SUPFAM" id="SSF53756">
    <property type="entry name" value="UDP-Glycosyltransferase/glycogen phosphorylase"/>
    <property type="match status" value="1"/>
</dbReference>
<feature type="domain" description="Glycosyltransferase 2-like" evidence="2">
    <location>
        <begin position="341"/>
        <end position="448"/>
    </location>
</feature>
<dbReference type="PANTHER" id="PTHR43685:SF11">
    <property type="entry name" value="GLYCOSYLTRANSFERASE TAGX-RELATED"/>
    <property type="match status" value="1"/>
</dbReference>
<reference evidence="4" key="1">
    <citation type="journal article" date="2019" name="Int. J. Syst. Evol. Microbiol.">
        <title>The Global Catalogue of Microorganisms (GCM) 10K type strain sequencing project: providing services to taxonomists for standard genome sequencing and annotation.</title>
        <authorList>
            <consortium name="The Broad Institute Genomics Platform"/>
            <consortium name="The Broad Institute Genome Sequencing Center for Infectious Disease"/>
            <person name="Wu L."/>
            <person name="Ma J."/>
        </authorList>
    </citation>
    <scope>NUCLEOTIDE SEQUENCE [LARGE SCALE GENOMIC DNA]</scope>
    <source>
        <strain evidence="4">CGMCC 1.3685</strain>
    </source>
</reference>
<dbReference type="InterPro" id="IPR050834">
    <property type="entry name" value="Glycosyltransf_2"/>
</dbReference>
<feature type="coiled-coil region" evidence="1">
    <location>
        <begin position="2"/>
        <end position="67"/>
    </location>
</feature>
<dbReference type="InterPro" id="IPR029044">
    <property type="entry name" value="Nucleotide-diphossugar_trans"/>
</dbReference>
<keyword evidence="1" id="KW-0175">Coiled coil</keyword>
<dbReference type="InterPro" id="IPR001173">
    <property type="entry name" value="Glyco_trans_2-like"/>
</dbReference>
<evidence type="ECO:0000259" key="2">
    <source>
        <dbReference type="Pfam" id="PF00535"/>
    </source>
</evidence>
<dbReference type="Pfam" id="PF00535">
    <property type="entry name" value="Glycos_transf_2"/>
    <property type="match status" value="1"/>
</dbReference>
<keyword evidence="4" id="KW-1185">Reference proteome</keyword>
<dbReference type="CDD" id="cd00761">
    <property type="entry name" value="Glyco_tranf_GTA_type"/>
    <property type="match status" value="1"/>
</dbReference>
<evidence type="ECO:0000313" key="4">
    <source>
        <dbReference type="Proteomes" id="UP000606115"/>
    </source>
</evidence>
<dbReference type="SUPFAM" id="SSF53448">
    <property type="entry name" value="Nucleotide-diphospho-sugar transferases"/>
    <property type="match status" value="1"/>
</dbReference>
<dbReference type="Gene3D" id="3.40.50.2000">
    <property type="entry name" value="Glycogen Phosphorylase B"/>
    <property type="match status" value="1"/>
</dbReference>
<dbReference type="CDD" id="cd01635">
    <property type="entry name" value="Glycosyltransferase_GTB-type"/>
    <property type="match status" value="1"/>
</dbReference>
<name>A0ABQ2DML4_9MICC</name>
<dbReference type="Gene3D" id="3.90.550.10">
    <property type="entry name" value="Spore Coat Polysaccharide Biosynthesis Protein SpsA, Chain A"/>
    <property type="match status" value="1"/>
</dbReference>
<organism evidence="3 4">
    <name type="scientific">Glutamicibacter ardleyensis</name>
    <dbReference type="NCBI Taxonomy" id="225894"/>
    <lineage>
        <taxon>Bacteria</taxon>
        <taxon>Bacillati</taxon>
        <taxon>Actinomycetota</taxon>
        <taxon>Actinomycetes</taxon>
        <taxon>Micrococcales</taxon>
        <taxon>Micrococcaceae</taxon>
        <taxon>Glutamicibacter</taxon>
    </lineage>
</organism>
<dbReference type="EMBL" id="BMKX01000004">
    <property type="protein sequence ID" value="GGJ60429.1"/>
    <property type="molecule type" value="Genomic_DNA"/>
</dbReference>
<proteinExistence type="predicted"/>
<dbReference type="Proteomes" id="UP000606115">
    <property type="component" value="Unassembled WGS sequence"/>
</dbReference>
<accession>A0ABQ2DML4</accession>
<dbReference type="PANTHER" id="PTHR43685">
    <property type="entry name" value="GLYCOSYLTRANSFERASE"/>
    <property type="match status" value="1"/>
</dbReference>
<evidence type="ECO:0000313" key="3">
    <source>
        <dbReference type="EMBL" id="GGJ60429.1"/>
    </source>
</evidence>
<protein>
    <recommendedName>
        <fullName evidence="2">Glycosyltransferase 2-like domain-containing protein</fullName>
    </recommendedName>
</protein>
<evidence type="ECO:0000256" key="1">
    <source>
        <dbReference type="SAM" id="Coils"/>
    </source>
</evidence>
<gene>
    <name evidence="3" type="ORF">GCM10007173_19040</name>
</gene>
<sequence length="953" mass="108594">MSNNHNSIDNELRQKMSELENELHFTRSFKGDLEAQKQKLRILLAEYKELEDRCAEIEDNTKSILRDQRDHEAALQASFEDSINEAKLEFEIKEKEIESNSLSNYKNNELARVAKVGTPSPVFSGTFRLTPNSYFGSLHHKDIRIIERIALNQGSLESRQAIALAASNLNLSLEELLIIVRGFRENLFDRNAIQVAKDWNIRSLLSLARVLTDQNLLPSDKADAVAIYEFALALFGPGRIDVRARYLFIETIQELQDFDRGLKLRELFNFADTDKVQDVLLQCNMDMILHKDEQKWLNNLNELYLEDKLAPLSLDNHDNNEILLDRLSVHAKSVDEGPLVSVLMPTHNGSAWIKTAINSVLRQSWTNLELIIVDDHSEEEHWNYLTEFALRDNRIKTFRMESNQGAYRVRNFAFAQAKGEFVTVHDDDDWSHPQKIELQVNQLINNEDLPGNMSFQTRIDDQDQFLRINDNPSFNQKNYSSMMFRKNMVEDCGGWDDINRAADAEFHDRVQLLTKNKIAFVQTAPLSFMRARTGSLTSGEIRRGALDFARQSFGLLYGNWHRKLVENDSSTESATESLDPKHRHYQVPANMRAGRRHDRHEKFDVVFLTDYRFPGGNSSLIAEEIDATAKAGLNVAVVHVASPVLRANHVFNDRVHTIISEHSVPVLSLTDTFETDLLVIRNPTVLQFLDNFTTSIHVSHVAVIANTAPMSANGKNFCYDIRDCLKNASKTFGTNAVLYPESPQTRKLLLALDPTAETAQIDWTGFIDTELFAHSNKNKNSRPIVGRHSRDHQLKWPENRNDIEAAYVQPGIFDTLVLGGAGSVKEIIQFSSMPTVKVLEFGEQSPEEFLINVDFWVYMHHPDLVESFGMSIVEAMAAGCIVVLPGYMEALFKDAAIYAEPADVKQIVEKYWTDTTKRNEQISRSLAFVRDNFSAASFLNRIHKILESTSEIS</sequence>
<comment type="caution">
    <text evidence="3">The sequence shown here is derived from an EMBL/GenBank/DDBJ whole genome shotgun (WGS) entry which is preliminary data.</text>
</comment>